<evidence type="ECO:0008006" key="5">
    <source>
        <dbReference type="Google" id="ProtNLM"/>
    </source>
</evidence>
<keyword evidence="2" id="KW-0472">Membrane</keyword>
<evidence type="ECO:0000256" key="2">
    <source>
        <dbReference type="SAM" id="Phobius"/>
    </source>
</evidence>
<evidence type="ECO:0000313" key="4">
    <source>
        <dbReference type="Proteomes" id="UP000285530"/>
    </source>
</evidence>
<feature type="region of interest" description="Disordered" evidence="1">
    <location>
        <begin position="310"/>
        <end position="414"/>
    </location>
</feature>
<accession>A0A418ZQ89</accession>
<keyword evidence="4" id="KW-1185">Reference proteome</keyword>
<feature type="transmembrane region" description="Helical" evidence="2">
    <location>
        <begin position="278"/>
        <end position="297"/>
    </location>
</feature>
<organism evidence="3 4">
    <name type="scientific">Paracoccus aestuarii</name>
    <dbReference type="NCBI Taxonomy" id="453842"/>
    <lineage>
        <taxon>Bacteria</taxon>
        <taxon>Pseudomonadati</taxon>
        <taxon>Pseudomonadota</taxon>
        <taxon>Alphaproteobacteria</taxon>
        <taxon>Rhodobacterales</taxon>
        <taxon>Paracoccaceae</taxon>
        <taxon>Paracoccus</taxon>
    </lineage>
</organism>
<feature type="non-terminal residue" evidence="3">
    <location>
        <position position="414"/>
    </location>
</feature>
<dbReference type="SUPFAM" id="SSF53067">
    <property type="entry name" value="Actin-like ATPase domain"/>
    <property type="match status" value="1"/>
</dbReference>
<gene>
    <name evidence="3" type="ORF">D3P06_17275</name>
</gene>
<keyword evidence="2" id="KW-0812">Transmembrane</keyword>
<dbReference type="AlphaFoldDB" id="A0A418ZQ89"/>
<evidence type="ECO:0000256" key="1">
    <source>
        <dbReference type="SAM" id="MobiDB-lite"/>
    </source>
</evidence>
<proteinExistence type="predicted"/>
<keyword evidence="2" id="KW-1133">Transmembrane helix</keyword>
<sequence length="414" mass="42872">MSFTQEAVRLECRTGSDWRPLGQVRFSGGDMASVLNALREEAGGQAGELDTVLVIPDDQILYTVLTVPYGSDTAGTIARALEASTPYSADDLVFDWCPAVNGDIETLRVAAVARRTLDEAEEFARAQGFRPSGYQARPGDDRFQGQPDFGPSRLAQDQFNRRPFSGPDLSQARVTAPVIDPVTAPAAAAVIVSRITPHVVTAPAAPVAAADAAPDAAQDKAAVIRHGGPVAAKRLSPRAEAIHNRAAAARAQRAEGGRPAAAAPTMAERLRRLDPARLPVMVGGLALILVLALLWLGRPTPQDQVATLPAPQAEPATAEPVTAEPEAAPAPTPPVETATAPDQPDALDLALAEALAQAQTPVQATEAPETQPATALLPATETPEAAETAPPAVTQAQAPVAEATAAPVTEAEAP</sequence>
<feature type="region of interest" description="Disordered" evidence="1">
    <location>
        <begin position="130"/>
        <end position="150"/>
    </location>
</feature>
<dbReference type="EMBL" id="QZEV01000150">
    <property type="protein sequence ID" value="RJK96665.1"/>
    <property type="molecule type" value="Genomic_DNA"/>
</dbReference>
<name>A0A418ZQ89_9RHOB</name>
<feature type="compositionally biased region" description="Low complexity" evidence="1">
    <location>
        <begin position="310"/>
        <end position="327"/>
    </location>
</feature>
<evidence type="ECO:0000313" key="3">
    <source>
        <dbReference type="EMBL" id="RJK96665.1"/>
    </source>
</evidence>
<reference evidence="3 4" key="1">
    <citation type="submission" date="2018-09" db="EMBL/GenBank/DDBJ databases">
        <title>Paracoccus onubensis nov. sp. a moderate halophilic bacterium isolated from Gruta de las Maravillas (Aracena, Spain).</title>
        <authorList>
            <person name="Jurado V."/>
            <person name="Gutierrez-Patricio S."/>
            <person name="Gonzalez-Pimentel J.L."/>
            <person name="Laiz L."/>
            <person name="Saiz-Jimenez C."/>
        </authorList>
    </citation>
    <scope>NUCLEOTIDE SEQUENCE [LARGE SCALE GENOMIC DNA]</scope>
    <source>
        <strain evidence="3 4">DSM 19484</strain>
    </source>
</reference>
<protein>
    <recommendedName>
        <fullName evidence="5">Translation initiation factor 2</fullName>
    </recommendedName>
</protein>
<feature type="compositionally biased region" description="Low complexity" evidence="1">
    <location>
        <begin position="335"/>
        <end position="414"/>
    </location>
</feature>
<dbReference type="Proteomes" id="UP000285530">
    <property type="component" value="Unassembled WGS sequence"/>
</dbReference>
<dbReference type="InterPro" id="IPR043129">
    <property type="entry name" value="ATPase_NBD"/>
</dbReference>
<comment type="caution">
    <text evidence="3">The sequence shown here is derived from an EMBL/GenBank/DDBJ whole genome shotgun (WGS) entry which is preliminary data.</text>
</comment>